<name>A0A5C3QP90_9AGAR</name>
<dbReference type="AlphaFoldDB" id="A0A5C3QP90"/>
<reference evidence="1 2" key="1">
    <citation type="journal article" date="2019" name="Nat. Ecol. Evol.">
        <title>Megaphylogeny resolves global patterns of mushroom evolution.</title>
        <authorList>
            <person name="Varga T."/>
            <person name="Krizsan K."/>
            <person name="Foldi C."/>
            <person name="Dima B."/>
            <person name="Sanchez-Garcia M."/>
            <person name="Sanchez-Ramirez S."/>
            <person name="Szollosi G.J."/>
            <person name="Szarkandi J.G."/>
            <person name="Papp V."/>
            <person name="Albert L."/>
            <person name="Andreopoulos W."/>
            <person name="Angelini C."/>
            <person name="Antonin V."/>
            <person name="Barry K.W."/>
            <person name="Bougher N.L."/>
            <person name="Buchanan P."/>
            <person name="Buyck B."/>
            <person name="Bense V."/>
            <person name="Catcheside P."/>
            <person name="Chovatia M."/>
            <person name="Cooper J."/>
            <person name="Damon W."/>
            <person name="Desjardin D."/>
            <person name="Finy P."/>
            <person name="Geml J."/>
            <person name="Haridas S."/>
            <person name="Hughes K."/>
            <person name="Justo A."/>
            <person name="Karasinski D."/>
            <person name="Kautmanova I."/>
            <person name="Kiss B."/>
            <person name="Kocsube S."/>
            <person name="Kotiranta H."/>
            <person name="LaButti K.M."/>
            <person name="Lechner B.E."/>
            <person name="Liimatainen K."/>
            <person name="Lipzen A."/>
            <person name="Lukacs Z."/>
            <person name="Mihaltcheva S."/>
            <person name="Morgado L.N."/>
            <person name="Niskanen T."/>
            <person name="Noordeloos M.E."/>
            <person name="Ohm R.A."/>
            <person name="Ortiz-Santana B."/>
            <person name="Ovrebo C."/>
            <person name="Racz N."/>
            <person name="Riley R."/>
            <person name="Savchenko A."/>
            <person name="Shiryaev A."/>
            <person name="Soop K."/>
            <person name="Spirin V."/>
            <person name="Szebenyi C."/>
            <person name="Tomsovsky M."/>
            <person name="Tulloss R.E."/>
            <person name="Uehling J."/>
            <person name="Grigoriev I.V."/>
            <person name="Vagvolgyi C."/>
            <person name="Papp T."/>
            <person name="Martin F.M."/>
            <person name="Miettinen O."/>
            <person name="Hibbett D.S."/>
            <person name="Nagy L.G."/>
        </authorList>
    </citation>
    <scope>NUCLEOTIDE SEQUENCE [LARGE SCALE GENOMIC DNA]</scope>
    <source>
        <strain evidence="1 2">CBS 309.79</strain>
    </source>
</reference>
<accession>A0A5C3QP90</accession>
<evidence type="ECO:0000313" key="2">
    <source>
        <dbReference type="Proteomes" id="UP000305067"/>
    </source>
</evidence>
<evidence type="ECO:0000313" key="1">
    <source>
        <dbReference type="EMBL" id="TFL03766.1"/>
    </source>
</evidence>
<gene>
    <name evidence="1" type="ORF">BDV98DRAFT_563016</name>
</gene>
<proteinExistence type="predicted"/>
<dbReference type="EMBL" id="ML178819">
    <property type="protein sequence ID" value="TFL03766.1"/>
    <property type="molecule type" value="Genomic_DNA"/>
</dbReference>
<sequence length="156" mass="17524">MQSNFSNAGTVQFLSTRLLSAATQRATPVGYLHSTIDDLWTHFYTMVWAVVNCQAIRKPTGGVQNARNQLRDSRREKGVLWVLQGPFVSEDSPLVTEVKTLLLDWFNALGRLNVKYETGLAQERGSSLRATMELAMLEGILEFVSAYRQWKEAKGA</sequence>
<organism evidence="1 2">
    <name type="scientific">Pterulicium gracile</name>
    <dbReference type="NCBI Taxonomy" id="1884261"/>
    <lineage>
        <taxon>Eukaryota</taxon>
        <taxon>Fungi</taxon>
        <taxon>Dikarya</taxon>
        <taxon>Basidiomycota</taxon>
        <taxon>Agaricomycotina</taxon>
        <taxon>Agaricomycetes</taxon>
        <taxon>Agaricomycetidae</taxon>
        <taxon>Agaricales</taxon>
        <taxon>Pleurotineae</taxon>
        <taxon>Pterulaceae</taxon>
        <taxon>Pterulicium</taxon>
    </lineage>
</organism>
<keyword evidence="2" id="KW-1185">Reference proteome</keyword>
<evidence type="ECO:0008006" key="3">
    <source>
        <dbReference type="Google" id="ProtNLM"/>
    </source>
</evidence>
<protein>
    <recommendedName>
        <fullName evidence="3">Fungal-type protein kinase domain-containing protein</fullName>
    </recommendedName>
</protein>
<dbReference type="Proteomes" id="UP000305067">
    <property type="component" value="Unassembled WGS sequence"/>
</dbReference>